<dbReference type="InterPro" id="IPR050200">
    <property type="entry name" value="Nuclear_hormone_rcpt_NR3"/>
</dbReference>
<reference evidence="12" key="3">
    <citation type="submission" date="2025-09" db="UniProtKB">
        <authorList>
            <consortium name="Ensembl"/>
        </authorList>
    </citation>
    <scope>IDENTIFICATION</scope>
</reference>
<keyword evidence="7 9" id="KW-0675">Receptor</keyword>
<dbReference type="InterPro" id="IPR013088">
    <property type="entry name" value="Znf_NHR/GATA"/>
</dbReference>
<evidence type="ECO:0000256" key="3">
    <source>
        <dbReference type="ARBA" id="ARBA00022833"/>
    </source>
</evidence>
<dbReference type="SMART" id="SM00399">
    <property type="entry name" value="ZnF_C4"/>
    <property type="match status" value="1"/>
</dbReference>
<feature type="domain" description="Nuclear receptor" evidence="10">
    <location>
        <begin position="19"/>
        <end position="94"/>
    </location>
</feature>
<reference evidence="12" key="2">
    <citation type="submission" date="2025-08" db="UniProtKB">
        <authorList>
            <consortium name="Ensembl"/>
        </authorList>
    </citation>
    <scope>IDENTIFICATION</scope>
</reference>
<dbReference type="GO" id="GO:0033993">
    <property type="term" value="P:response to lipid"/>
    <property type="evidence" value="ECO:0007669"/>
    <property type="project" value="UniProtKB-ARBA"/>
</dbReference>
<evidence type="ECO:0000313" key="12">
    <source>
        <dbReference type="Ensembl" id="ENSDCDP00010029548.1"/>
    </source>
</evidence>
<keyword evidence="13" id="KW-1185">Reference proteome</keyword>
<evidence type="ECO:0008006" key="14">
    <source>
        <dbReference type="Google" id="ProtNLM"/>
    </source>
</evidence>
<keyword evidence="5 9" id="KW-0238">DNA-binding</keyword>
<keyword evidence="4 9" id="KW-0805">Transcription regulation</keyword>
<evidence type="ECO:0000256" key="4">
    <source>
        <dbReference type="ARBA" id="ARBA00023015"/>
    </source>
</evidence>
<sequence length="376" mass="42519">MCSHRAEDVLPMKFFLSAQRICQVCGDMASGCHYGALTCGSCKVFFKRAAEGKQQYLCAGRNDCTIDKLRRKNCPSCRLRRCFGFGMKLKPRNAKKLEPTAALKSGTEVQKATGESVVPKATMSTQSPRAFLTILESIEPAVVNAGHDQDQPDSPATLLTSLNKLGERQLVTVVQWAKGIPGFKNLPVDDQMAVIQNSWLVIMVFALGWRSHKQANGTMLYFAPDLIFNDQRMRVSSMYEHCVRMKHLSQKLGLLQVTQEEYLCMKALLLFSIIPVEGLKNQGCFDELRSTYINELDRLVTGCDRGNHSERFYQLTQLLDYIQPIVQKLHQFAYDLYIQAQSFQTKVNYPEMISEIISVHVPKILTGTVRPIMFNK</sequence>
<dbReference type="Pfam" id="PF00104">
    <property type="entry name" value="Hormone_recep"/>
    <property type="match status" value="1"/>
</dbReference>
<dbReference type="AlphaFoldDB" id="A0AAY4C910"/>
<dbReference type="GO" id="GO:0043565">
    <property type="term" value="F:sequence-specific DNA binding"/>
    <property type="evidence" value="ECO:0007669"/>
    <property type="project" value="InterPro"/>
</dbReference>
<evidence type="ECO:0000256" key="1">
    <source>
        <dbReference type="ARBA" id="ARBA00022723"/>
    </source>
</evidence>
<organism evidence="12 13">
    <name type="scientific">Denticeps clupeoides</name>
    <name type="common">denticle herring</name>
    <dbReference type="NCBI Taxonomy" id="299321"/>
    <lineage>
        <taxon>Eukaryota</taxon>
        <taxon>Metazoa</taxon>
        <taxon>Chordata</taxon>
        <taxon>Craniata</taxon>
        <taxon>Vertebrata</taxon>
        <taxon>Euteleostomi</taxon>
        <taxon>Actinopterygii</taxon>
        <taxon>Neopterygii</taxon>
        <taxon>Teleostei</taxon>
        <taxon>Clupei</taxon>
        <taxon>Clupeiformes</taxon>
        <taxon>Denticipitoidei</taxon>
        <taxon>Denticipitidae</taxon>
        <taxon>Denticeps</taxon>
    </lineage>
</organism>
<evidence type="ECO:0000256" key="2">
    <source>
        <dbReference type="ARBA" id="ARBA00022771"/>
    </source>
</evidence>
<dbReference type="PROSITE" id="PS51030">
    <property type="entry name" value="NUCLEAR_REC_DBD_2"/>
    <property type="match status" value="1"/>
</dbReference>
<dbReference type="PANTHER" id="PTHR48092">
    <property type="entry name" value="KNIRPS-RELATED PROTEIN-RELATED"/>
    <property type="match status" value="1"/>
</dbReference>
<dbReference type="PROSITE" id="PS00031">
    <property type="entry name" value="NUCLEAR_REC_DBD_1"/>
    <property type="match status" value="1"/>
</dbReference>
<dbReference type="GeneTree" id="ENSGT00940000155516"/>
<dbReference type="CDD" id="cd07173">
    <property type="entry name" value="NR_DBD_AR"/>
    <property type="match status" value="1"/>
</dbReference>
<dbReference type="SUPFAM" id="SSF48508">
    <property type="entry name" value="Nuclear receptor ligand-binding domain"/>
    <property type="match status" value="1"/>
</dbReference>
<evidence type="ECO:0000256" key="6">
    <source>
        <dbReference type="ARBA" id="ARBA00023163"/>
    </source>
</evidence>
<keyword evidence="2 9" id="KW-0863">Zinc-finger</keyword>
<evidence type="ECO:0000256" key="9">
    <source>
        <dbReference type="RuleBase" id="RU004334"/>
    </source>
</evidence>
<keyword evidence="1 9" id="KW-0479">Metal-binding</keyword>
<dbReference type="InterPro" id="IPR001628">
    <property type="entry name" value="Znf_hrmn_rcpt"/>
</dbReference>
<dbReference type="InterPro" id="IPR001723">
    <property type="entry name" value="Nuclear_hrmn_rcpt"/>
</dbReference>
<dbReference type="PROSITE" id="PS51843">
    <property type="entry name" value="NR_LBD"/>
    <property type="match status" value="1"/>
</dbReference>
<dbReference type="PRINTS" id="PR00047">
    <property type="entry name" value="STROIDFINGER"/>
</dbReference>
<accession>A0AAY4C910</accession>
<comment type="similarity">
    <text evidence="9">Belongs to the nuclear hormone receptor family.</text>
</comment>
<dbReference type="SMART" id="SM00430">
    <property type="entry name" value="HOLI"/>
    <property type="match status" value="1"/>
</dbReference>
<dbReference type="Gene3D" id="1.10.565.10">
    <property type="entry name" value="Retinoid X Receptor"/>
    <property type="match status" value="1"/>
</dbReference>
<feature type="domain" description="NR LBD" evidence="11">
    <location>
        <begin position="123"/>
        <end position="355"/>
    </location>
</feature>
<keyword evidence="3 9" id="KW-0862">Zinc</keyword>
<keyword evidence="6 9" id="KW-0804">Transcription</keyword>
<keyword evidence="8 9" id="KW-0539">Nucleus</keyword>
<evidence type="ECO:0000259" key="11">
    <source>
        <dbReference type="PROSITE" id="PS51843"/>
    </source>
</evidence>
<dbReference type="Pfam" id="PF00105">
    <property type="entry name" value="zf-C4"/>
    <property type="match status" value="1"/>
</dbReference>
<evidence type="ECO:0000256" key="8">
    <source>
        <dbReference type="ARBA" id="ARBA00023242"/>
    </source>
</evidence>
<name>A0AAY4C910_9TELE</name>
<dbReference type="Gene3D" id="3.30.50.10">
    <property type="entry name" value="Erythroid Transcription Factor GATA-1, subunit A"/>
    <property type="match status" value="1"/>
</dbReference>
<dbReference type="GO" id="GO:0042562">
    <property type="term" value="F:hormone binding"/>
    <property type="evidence" value="ECO:0007669"/>
    <property type="project" value="UniProtKB-ARBA"/>
</dbReference>
<dbReference type="PRINTS" id="PR00398">
    <property type="entry name" value="STRDHORMONER"/>
</dbReference>
<dbReference type="GO" id="GO:0003700">
    <property type="term" value="F:DNA-binding transcription factor activity"/>
    <property type="evidence" value="ECO:0007669"/>
    <property type="project" value="InterPro"/>
</dbReference>
<dbReference type="InterPro" id="IPR000536">
    <property type="entry name" value="Nucl_hrmn_rcpt_lig-bd"/>
</dbReference>
<evidence type="ECO:0000256" key="5">
    <source>
        <dbReference type="ARBA" id="ARBA00023125"/>
    </source>
</evidence>
<dbReference type="Proteomes" id="UP000694580">
    <property type="component" value="Chromosome 18"/>
</dbReference>
<evidence type="ECO:0000259" key="10">
    <source>
        <dbReference type="PROSITE" id="PS51030"/>
    </source>
</evidence>
<proteinExistence type="inferred from homology"/>
<dbReference type="InterPro" id="IPR035500">
    <property type="entry name" value="NHR-like_dom_sf"/>
</dbReference>
<comment type="subcellular location">
    <subcellularLocation>
        <location evidence="9">Nucleus</location>
    </subcellularLocation>
</comment>
<dbReference type="GO" id="GO:0005634">
    <property type="term" value="C:nucleus"/>
    <property type="evidence" value="ECO:0007669"/>
    <property type="project" value="UniProtKB-SubCell"/>
</dbReference>
<dbReference type="SUPFAM" id="SSF57716">
    <property type="entry name" value="Glucocorticoid receptor-like (DNA-binding domain)"/>
    <property type="match status" value="1"/>
</dbReference>
<protein>
    <recommendedName>
        <fullName evidence="14">Androgen receptor</fullName>
    </recommendedName>
</protein>
<dbReference type="GO" id="GO:0008270">
    <property type="term" value="F:zinc ion binding"/>
    <property type="evidence" value="ECO:0007669"/>
    <property type="project" value="UniProtKB-KW"/>
</dbReference>
<gene>
    <name evidence="12" type="primary">LOC114767894</name>
</gene>
<dbReference type="Ensembl" id="ENSDCDT00010036573.1">
    <property type="protein sequence ID" value="ENSDCDP00010029548.1"/>
    <property type="gene ID" value="ENSDCDG00010018782.1"/>
</dbReference>
<evidence type="ECO:0000313" key="13">
    <source>
        <dbReference type="Proteomes" id="UP000694580"/>
    </source>
</evidence>
<evidence type="ECO:0000256" key="7">
    <source>
        <dbReference type="ARBA" id="ARBA00023170"/>
    </source>
</evidence>
<reference evidence="12 13" key="1">
    <citation type="submission" date="2020-06" db="EMBL/GenBank/DDBJ databases">
        <authorList>
            <consortium name="Wellcome Sanger Institute Data Sharing"/>
        </authorList>
    </citation>
    <scope>NUCLEOTIDE SEQUENCE [LARGE SCALE GENOMIC DNA]</scope>
</reference>